<evidence type="ECO:0000313" key="1">
    <source>
        <dbReference type="EMBL" id="MBA0577759.1"/>
    </source>
</evidence>
<protein>
    <submittedName>
        <fullName evidence="1">Uncharacterized protein</fullName>
    </submittedName>
</protein>
<dbReference type="Proteomes" id="UP000593572">
    <property type="component" value="Unassembled WGS sequence"/>
</dbReference>
<comment type="caution">
    <text evidence="1">The sequence shown here is derived from an EMBL/GenBank/DDBJ whole genome shotgun (WGS) entry which is preliminary data.</text>
</comment>
<evidence type="ECO:0000313" key="2">
    <source>
        <dbReference type="Proteomes" id="UP000593572"/>
    </source>
</evidence>
<name>A0A7J8NLA3_9ROSI</name>
<gene>
    <name evidence="1" type="ORF">Golob_023844</name>
</gene>
<accession>A0A7J8NLA3</accession>
<proteinExistence type="predicted"/>
<reference evidence="1 2" key="1">
    <citation type="journal article" date="2019" name="Genome Biol. Evol.">
        <title>Insights into the evolution of the New World diploid cottons (Gossypium, subgenus Houzingenia) based on genome sequencing.</title>
        <authorList>
            <person name="Grover C.E."/>
            <person name="Arick M.A. 2nd"/>
            <person name="Thrash A."/>
            <person name="Conover J.L."/>
            <person name="Sanders W.S."/>
            <person name="Peterson D.G."/>
            <person name="Frelichowski J.E."/>
            <person name="Scheffler J.A."/>
            <person name="Scheffler B.E."/>
            <person name="Wendel J.F."/>
        </authorList>
    </citation>
    <scope>NUCLEOTIDE SEQUENCE [LARGE SCALE GENOMIC DNA]</scope>
    <source>
        <strain evidence="1">157</strain>
        <tissue evidence="1">Leaf</tissue>
    </source>
</reference>
<keyword evidence="2" id="KW-1185">Reference proteome</keyword>
<organism evidence="1 2">
    <name type="scientific">Gossypium lobatum</name>
    <dbReference type="NCBI Taxonomy" id="34289"/>
    <lineage>
        <taxon>Eukaryota</taxon>
        <taxon>Viridiplantae</taxon>
        <taxon>Streptophyta</taxon>
        <taxon>Embryophyta</taxon>
        <taxon>Tracheophyta</taxon>
        <taxon>Spermatophyta</taxon>
        <taxon>Magnoliopsida</taxon>
        <taxon>eudicotyledons</taxon>
        <taxon>Gunneridae</taxon>
        <taxon>Pentapetalae</taxon>
        <taxon>rosids</taxon>
        <taxon>malvids</taxon>
        <taxon>Malvales</taxon>
        <taxon>Malvaceae</taxon>
        <taxon>Malvoideae</taxon>
        <taxon>Gossypium</taxon>
    </lineage>
</organism>
<sequence>MSSLLSQPECLLTRFLSLGNCRALDLNVRSC</sequence>
<feature type="non-terminal residue" evidence="1">
    <location>
        <position position="31"/>
    </location>
</feature>
<dbReference type="AlphaFoldDB" id="A0A7J8NLA3"/>
<dbReference type="EMBL" id="JABEZX010357105">
    <property type="protein sequence ID" value="MBA0577759.1"/>
    <property type="molecule type" value="Genomic_DNA"/>
</dbReference>